<dbReference type="Pfam" id="PF01381">
    <property type="entry name" value="HTH_3"/>
    <property type="match status" value="1"/>
</dbReference>
<feature type="domain" description="HTH cro/C1-type" evidence="1">
    <location>
        <begin position="1"/>
        <end position="37"/>
    </location>
</feature>
<gene>
    <name evidence="2" type="ORF">JCM19237_293</name>
</gene>
<comment type="caution">
    <text evidence="2">The sequence shown here is derived from an EMBL/GenBank/DDBJ whole genome shotgun (WGS) entry which is preliminary data.</text>
</comment>
<sequence>MGVARQTYIDLENGKTEPRLSAIEKICTIFNLKPCYWFGGTEESKNLREMPNDLLLMELHRRLAGQRELPELTNYARLNMGMTQTSQNQARINNLQ</sequence>
<evidence type="ECO:0000313" key="3">
    <source>
        <dbReference type="Proteomes" id="UP000029227"/>
    </source>
</evidence>
<proteinExistence type="predicted"/>
<evidence type="ECO:0000259" key="1">
    <source>
        <dbReference type="PROSITE" id="PS50943"/>
    </source>
</evidence>
<dbReference type="Gene3D" id="1.10.260.40">
    <property type="entry name" value="lambda repressor-like DNA-binding domains"/>
    <property type="match status" value="1"/>
</dbReference>
<evidence type="ECO:0000313" key="2">
    <source>
        <dbReference type="EMBL" id="GAL07913.1"/>
    </source>
</evidence>
<dbReference type="InterPro" id="IPR010982">
    <property type="entry name" value="Lambda_DNA-bd_dom_sf"/>
</dbReference>
<accession>A0A090R062</accession>
<dbReference type="Proteomes" id="UP000029227">
    <property type="component" value="Unassembled WGS sequence"/>
</dbReference>
<dbReference type="SUPFAM" id="SSF47413">
    <property type="entry name" value="lambda repressor-like DNA-binding domains"/>
    <property type="match status" value="1"/>
</dbReference>
<dbReference type="AlphaFoldDB" id="A0A090R062"/>
<dbReference type="EMBL" id="BBMN01000020">
    <property type="protein sequence ID" value="GAL07913.1"/>
    <property type="molecule type" value="Genomic_DNA"/>
</dbReference>
<reference evidence="2 3" key="1">
    <citation type="journal article" date="2014" name="Genome Announc.">
        <title>Draft Genome Sequences of Two Vibrionaceae Species, Vibrio ponticus C121 and Photobacterium aphoticum C119, Isolated as Coral Reef Microbiota.</title>
        <authorList>
            <person name="Al-saari N."/>
            <person name="Meirelles P.M."/>
            <person name="Mino S."/>
            <person name="Suda W."/>
            <person name="Oshima K."/>
            <person name="Hattori M."/>
            <person name="Ohkuma M."/>
            <person name="Thompson F.L."/>
            <person name="Gomez-Gil B."/>
            <person name="Sawabe T."/>
            <person name="Sawabe T."/>
        </authorList>
    </citation>
    <scope>NUCLEOTIDE SEQUENCE [LARGE SCALE GENOMIC DNA]</scope>
    <source>
        <strain evidence="2 3">JCM 19237</strain>
    </source>
</reference>
<dbReference type="GO" id="GO:0003677">
    <property type="term" value="F:DNA binding"/>
    <property type="evidence" value="ECO:0007669"/>
    <property type="project" value="InterPro"/>
</dbReference>
<protein>
    <recommendedName>
        <fullName evidence="1">HTH cro/C1-type domain-containing protein</fullName>
    </recommendedName>
</protein>
<organism evidence="2 3">
    <name type="scientific">Photobacterium aphoticum</name>
    <dbReference type="NCBI Taxonomy" id="754436"/>
    <lineage>
        <taxon>Bacteria</taxon>
        <taxon>Pseudomonadati</taxon>
        <taxon>Pseudomonadota</taxon>
        <taxon>Gammaproteobacteria</taxon>
        <taxon>Vibrionales</taxon>
        <taxon>Vibrionaceae</taxon>
        <taxon>Photobacterium</taxon>
    </lineage>
</organism>
<dbReference type="CDD" id="cd00093">
    <property type="entry name" value="HTH_XRE"/>
    <property type="match status" value="1"/>
</dbReference>
<dbReference type="InterPro" id="IPR001387">
    <property type="entry name" value="Cro/C1-type_HTH"/>
</dbReference>
<name>A0A090R062_9GAMM</name>
<dbReference type="PROSITE" id="PS50943">
    <property type="entry name" value="HTH_CROC1"/>
    <property type="match status" value="1"/>
</dbReference>